<dbReference type="RefSeq" id="WP_131410052.1">
    <property type="nucleotide sequence ID" value="NZ_SJTG01000002.1"/>
</dbReference>
<accession>A0A4R0Z038</accession>
<dbReference type="EMBL" id="SJTG01000002">
    <property type="protein sequence ID" value="TCI11244.1"/>
    <property type="molecule type" value="Genomic_DNA"/>
</dbReference>
<keyword evidence="1" id="KW-0732">Signal</keyword>
<evidence type="ECO:0000256" key="1">
    <source>
        <dbReference type="SAM" id="SignalP"/>
    </source>
</evidence>
<dbReference type="Proteomes" id="UP000291822">
    <property type="component" value="Unassembled WGS sequence"/>
</dbReference>
<evidence type="ECO:0008006" key="4">
    <source>
        <dbReference type="Google" id="ProtNLM"/>
    </source>
</evidence>
<evidence type="ECO:0000313" key="2">
    <source>
        <dbReference type="EMBL" id="TCI11244.1"/>
    </source>
</evidence>
<feature type="signal peptide" evidence="1">
    <location>
        <begin position="1"/>
        <end position="21"/>
    </location>
</feature>
<dbReference type="PROSITE" id="PS51257">
    <property type="entry name" value="PROKAR_LIPOPROTEIN"/>
    <property type="match status" value="1"/>
</dbReference>
<gene>
    <name evidence="2" type="ORF">EZM97_20805</name>
</gene>
<sequence>MKAMLCVVGAMMLAGCGTANNHDTAIRDAVANRVFLYQAPGAGDATLLVVRENGWFGGGCSSQIHIDDKYAAQLEIGEQVAFHLPSGTHAVTLDNSGACRKPGDARVDATVGAGESVTIDINAHGSSLSLAKR</sequence>
<protein>
    <recommendedName>
        <fullName evidence="4">DUF2846 domain-containing protein</fullName>
    </recommendedName>
</protein>
<evidence type="ECO:0000313" key="3">
    <source>
        <dbReference type="Proteomes" id="UP000291822"/>
    </source>
</evidence>
<dbReference type="AlphaFoldDB" id="A0A4R0Z038"/>
<name>A0A4R0Z038_9GAMM</name>
<reference evidence="2 3" key="1">
    <citation type="submission" date="2019-02" db="EMBL/GenBank/DDBJ databases">
        <title>Dyella amyloliquefaciens sp. nov., isolated from forest soil.</title>
        <authorList>
            <person name="Gao Z.-H."/>
            <person name="Qiu L.-H."/>
        </authorList>
    </citation>
    <scope>NUCLEOTIDE SEQUENCE [LARGE SCALE GENOMIC DNA]</scope>
    <source>
        <strain evidence="2 3">KACC 12747</strain>
    </source>
</reference>
<organism evidence="2 3">
    <name type="scientific">Dyella soli</name>
    <dbReference type="NCBI Taxonomy" id="522319"/>
    <lineage>
        <taxon>Bacteria</taxon>
        <taxon>Pseudomonadati</taxon>
        <taxon>Pseudomonadota</taxon>
        <taxon>Gammaproteobacteria</taxon>
        <taxon>Lysobacterales</taxon>
        <taxon>Rhodanobacteraceae</taxon>
        <taxon>Dyella</taxon>
    </lineage>
</organism>
<keyword evidence="3" id="KW-1185">Reference proteome</keyword>
<feature type="chain" id="PRO_5020429754" description="DUF2846 domain-containing protein" evidence="1">
    <location>
        <begin position="22"/>
        <end position="133"/>
    </location>
</feature>
<comment type="caution">
    <text evidence="2">The sequence shown here is derived from an EMBL/GenBank/DDBJ whole genome shotgun (WGS) entry which is preliminary data.</text>
</comment>
<proteinExistence type="predicted"/>